<dbReference type="EMBL" id="CP001087">
    <property type="protein sequence ID" value="ACN13501.1"/>
    <property type="molecule type" value="Genomic_DNA"/>
</dbReference>
<dbReference type="AlphaFoldDB" id="C0QGM6"/>
<protein>
    <submittedName>
        <fullName evidence="2">Uncharacterized protein</fullName>
    </submittedName>
</protein>
<dbReference type="Proteomes" id="UP000000442">
    <property type="component" value="Chromosome"/>
</dbReference>
<dbReference type="KEGG" id="dat:HRM2_03820"/>
<evidence type="ECO:0000313" key="3">
    <source>
        <dbReference type="Proteomes" id="UP000000442"/>
    </source>
</evidence>
<name>C0QGM6_DESAH</name>
<dbReference type="eggNOG" id="ENOG502ZMZ0">
    <property type="taxonomic scope" value="Bacteria"/>
</dbReference>
<feature type="region of interest" description="Disordered" evidence="1">
    <location>
        <begin position="43"/>
        <end position="67"/>
    </location>
</feature>
<dbReference type="RefSeq" id="WP_012662750.1">
    <property type="nucleotide sequence ID" value="NC_012108.1"/>
</dbReference>
<dbReference type="OrthoDB" id="5422507at2"/>
<reference evidence="2 3" key="1">
    <citation type="journal article" date="2009" name="Environ. Microbiol.">
        <title>Genome sequence of Desulfobacterium autotrophicum HRM2, a marine sulfate reducer oxidizing organic carbon completely to carbon dioxide.</title>
        <authorList>
            <person name="Strittmatter A.W."/>
            <person name="Liesegang H."/>
            <person name="Rabus R."/>
            <person name="Decker I."/>
            <person name="Amann J."/>
            <person name="Andres S."/>
            <person name="Henne A."/>
            <person name="Fricke W.F."/>
            <person name="Martinez-Arias R."/>
            <person name="Bartels D."/>
            <person name="Goesmann A."/>
            <person name="Krause L."/>
            <person name="Puehler A."/>
            <person name="Klenk H.P."/>
            <person name="Richter M."/>
            <person name="Schuler M."/>
            <person name="Gloeckner F.O."/>
            <person name="Meyerdierks A."/>
            <person name="Gottschalk G."/>
            <person name="Amann R."/>
        </authorList>
    </citation>
    <scope>NUCLEOTIDE SEQUENCE [LARGE SCALE GENOMIC DNA]</scope>
    <source>
        <strain evidence="3">ATCC 43914 / DSM 3382 / HRM2</strain>
    </source>
</reference>
<keyword evidence="3" id="KW-1185">Reference proteome</keyword>
<evidence type="ECO:0000313" key="2">
    <source>
        <dbReference type="EMBL" id="ACN13501.1"/>
    </source>
</evidence>
<organism evidence="2 3">
    <name type="scientific">Desulforapulum autotrophicum (strain ATCC 43914 / DSM 3382 / VKM B-1955 / HRM2)</name>
    <name type="common">Desulfobacterium autotrophicum</name>
    <dbReference type="NCBI Taxonomy" id="177437"/>
    <lineage>
        <taxon>Bacteria</taxon>
        <taxon>Pseudomonadati</taxon>
        <taxon>Thermodesulfobacteriota</taxon>
        <taxon>Desulfobacteria</taxon>
        <taxon>Desulfobacterales</taxon>
        <taxon>Desulfobacteraceae</taxon>
        <taxon>Desulforapulum</taxon>
    </lineage>
</organism>
<gene>
    <name evidence="2" type="ordered locus">HRM2_03820</name>
</gene>
<evidence type="ECO:0000256" key="1">
    <source>
        <dbReference type="SAM" id="MobiDB-lite"/>
    </source>
</evidence>
<accession>C0QGM6</accession>
<proteinExistence type="predicted"/>
<sequence>MEIGGTNTGASTYAMKKAMEMPNLLINLVQQTAESGNQVLGREATKTDQTAGLDATTGKGKLIDTVA</sequence>
<dbReference type="HOGENOM" id="CLU_2805385_0_0_7"/>